<evidence type="ECO:0000259" key="1">
    <source>
        <dbReference type="Pfam" id="PF00501"/>
    </source>
</evidence>
<dbReference type="Gene3D" id="3.30.300.30">
    <property type="match status" value="1"/>
</dbReference>
<keyword evidence="4" id="KW-1185">Reference proteome</keyword>
<dbReference type="AlphaFoldDB" id="A0A419SJB1"/>
<dbReference type="Gene3D" id="3.40.50.12780">
    <property type="entry name" value="N-terminal domain of ligase-like"/>
    <property type="match status" value="1"/>
</dbReference>
<feature type="domain" description="AMP-binding enzyme C-terminal" evidence="2">
    <location>
        <begin position="413"/>
        <end position="488"/>
    </location>
</feature>
<accession>A0A419SJB1</accession>
<dbReference type="InterPro" id="IPR000873">
    <property type="entry name" value="AMP-dep_synth/lig_dom"/>
</dbReference>
<dbReference type="PANTHER" id="PTHR24096">
    <property type="entry name" value="LONG-CHAIN-FATTY-ACID--COA LIGASE"/>
    <property type="match status" value="1"/>
</dbReference>
<evidence type="ECO:0008006" key="5">
    <source>
        <dbReference type="Google" id="ProtNLM"/>
    </source>
</evidence>
<dbReference type="CDD" id="cd05936">
    <property type="entry name" value="FC-FACS_FadD_like"/>
    <property type="match status" value="1"/>
</dbReference>
<dbReference type="RefSeq" id="WP_120189286.1">
    <property type="nucleotide sequence ID" value="NZ_MCHY01000008.1"/>
</dbReference>
<dbReference type="Pfam" id="PF13193">
    <property type="entry name" value="AMP-binding_C"/>
    <property type="match status" value="1"/>
</dbReference>
<feature type="domain" description="AMP-dependent synthetase/ligase" evidence="1">
    <location>
        <begin position="15"/>
        <end position="363"/>
    </location>
</feature>
<evidence type="ECO:0000313" key="4">
    <source>
        <dbReference type="Proteomes" id="UP000284219"/>
    </source>
</evidence>
<dbReference type="EMBL" id="MCHY01000008">
    <property type="protein sequence ID" value="RKD24040.1"/>
    <property type="molecule type" value="Genomic_DNA"/>
</dbReference>
<dbReference type="GO" id="GO:0016405">
    <property type="term" value="F:CoA-ligase activity"/>
    <property type="evidence" value="ECO:0007669"/>
    <property type="project" value="TreeGrafter"/>
</dbReference>
<sequence length="495" mass="54687">MQPTHLGNFYIKNAGPNKIALIDRDQAITYGELDEKINRFASYFLSIGVKPGDRVALSCYNSPLFIYSYFAVTKIGAVIVPLNLMLTPDEAQYILTNSGAKILLAHEKIAQKLSIDAEQWKAKLNLEDIVIFNDKTVQTIDTYPIGALPEVDPNSICALLYTSGTMGKPKGVMLSHNNLLANAHSCNVSLEGTGDDVFLCMLPMFHSFGFTVCVLLPLFSGSSIVIHDTFNPKEALRSINEQGITVLPAVPAMYVILSQALKKRPLSLSTVRIMVSGGAPLPREILNLFLDQFEIPLLEGYGLTEASPVVSFNPLSGVKKLGSVGLPLQDIEVSIVDDSRTKLPSNEVGEIVVKGPNIMIGYYENPEETADTLRDGWLYTGDIGYVDEDGYLFIVDRKKDLIITRGLNVYPREVEEVIYSHPKVLEVAVIGSADRTRGEIVKAVIVLKEDQQLEKEELIDFLYDKLANYKLPRIVEFTDSLPKNAGGKIMKRLLT</sequence>
<dbReference type="SUPFAM" id="SSF56801">
    <property type="entry name" value="Acetyl-CoA synthetase-like"/>
    <property type="match status" value="1"/>
</dbReference>
<protein>
    <recommendedName>
        <fullName evidence="5">Long-chain fatty acid--CoA ligase</fullName>
    </recommendedName>
</protein>
<dbReference type="OrthoDB" id="9757771at2"/>
<comment type="caution">
    <text evidence="3">The sequence shown here is derived from an EMBL/GenBank/DDBJ whole genome shotgun (WGS) entry which is preliminary data.</text>
</comment>
<gene>
    <name evidence="3" type="ORF">BEP19_06425</name>
</gene>
<dbReference type="InterPro" id="IPR042099">
    <property type="entry name" value="ANL_N_sf"/>
</dbReference>
<evidence type="ECO:0000259" key="2">
    <source>
        <dbReference type="Pfam" id="PF13193"/>
    </source>
</evidence>
<reference evidence="3 4" key="1">
    <citation type="submission" date="2016-08" db="EMBL/GenBank/DDBJ databases">
        <title>Novel Firmicute Genomes.</title>
        <authorList>
            <person name="Poppleton D.I."/>
            <person name="Gribaldo S."/>
        </authorList>
    </citation>
    <scope>NUCLEOTIDE SEQUENCE [LARGE SCALE GENOMIC DNA]</scope>
    <source>
        <strain evidence="3 4">RAOx-1</strain>
    </source>
</reference>
<proteinExistence type="predicted"/>
<name>A0A419SJB1_9BACL</name>
<dbReference type="InterPro" id="IPR025110">
    <property type="entry name" value="AMP-bd_C"/>
</dbReference>
<dbReference type="Pfam" id="PF00501">
    <property type="entry name" value="AMP-binding"/>
    <property type="match status" value="1"/>
</dbReference>
<dbReference type="InterPro" id="IPR045851">
    <property type="entry name" value="AMP-bd_C_sf"/>
</dbReference>
<evidence type="ECO:0000313" key="3">
    <source>
        <dbReference type="EMBL" id="RKD24040.1"/>
    </source>
</evidence>
<dbReference type="NCBIfam" id="NF004837">
    <property type="entry name" value="PRK06187.1"/>
    <property type="match status" value="1"/>
</dbReference>
<organism evidence="3 4">
    <name type="scientific">Ammoniphilus oxalaticus</name>
    <dbReference type="NCBI Taxonomy" id="66863"/>
    <lineage>
        <taxon>Bacteria</taxon>
        <taxon>Bacillati</taxon>
        <taxon>Bacillota</taxon>
        <taxon>Bacilli</taxon>
        <taxon>Bacillales</taxon>
        <taxon>Paenibacillaceae</taxon>
        <taxon>Aneurinibacillus group</taxon>
        <taxon>Ammoniphilus</taxon>
    </lineage>
</organism>
<dbReference type="Proteomes" id="UP000284219">
    <property type="component" value="Unassembled WGS sequence"/>
</dbReference>